<keyword evidence="2" id="KW-0548">Nucleotidyltransferase</keyword>
<evidence type="ECO:0000256" key="3">
    <source>
        <dbReference type="ARBA" id="ARBA00049244"/>
    </source>
</evidence>
<name>A0ABW9G2Z4_9GAMM</name>
<dbReference type="Pfam" id="PF13177">
    <property type="entry name" value="DNA_pol3_delta2"/>
    <property type="match status" value="1"/>
</dbReference>
<proteinExistence type="predicted"/>
<dbReference type="PANTHER" id="PTHR11669">
    <property type="entry name" value="REPLICATION FACTOR C / DNA POLYMERASE III GAMMA-TAU SUBUNIT"/>
    <property type="match status" value="1"/>
</dbReference>
<evidence type="ECO:0000256" key="1">
    <source>
        <dbReference type="ARBA" id="ARBA00012417"/>
    </source>
</evidence>
<dbReference type="EMBL" id="JBEQCT010000001">
    <property type="protein sequence ID" value="MFM2484035.1"/>
    <property type="molecule type" value="Genomic_DNA"/>
</dbReference>
<dbReference type="InterPro" id="IPR008921">
    <property type="entry name" value="DNA_pol3_clamp-load_cplx_C"/>
</dbReference>
<dbReference type="Proteomes" id="UP001629953">
    <property type="component" value="Unassembled WGS sequence"/>
</dbReference>
<comment type="catalytic activity">
    <reaction evidence="3">
        <text>DNA(n) + a 2'-deoxyribonucleoside 5'-triphosphate = DNA(n+1) + diphosphate</text>
        <dbReference type="Rhea" id="RHEA:22508"/>
        <dbReference type="Rhea" id="RHEA-COMP:17339"/>
        <dbReference type="Rhea" id="RHEA-COMP:17340"/>
        <dbReference type="ChEBI" id="CHEBI:33019"/>
        <dbReference type="ChEBI" id="CHEBI:61560"/>
        <dbReference type="ChEBI" id="CHEBI:173112"/>
        <dbReference type="EC" id="2.7.7.7"/>
    </reaction>
</comment>
<organism evidence="4 5">
    <name type="scientific">Celerinatantimonas yamalensis</name>
    <dbReference type="NCBI Taxonomy" id="559956"/>
    <lineage>
        <taxon>Bacteria</taxon>
        <taxon>Pseudomonadati</taxon>
        <taxon>Pseudomonadota</taxon>
        <taxon>Gammaproteobacteria</taxon>
        <taxon>Celerinatantimonadaceae</taxon>
        <taxon>Celerinatantimonas</taxon>
    </lineage>
</organism>
<sequence>MNKRLTIPLNWYQSTLDMLEQQIIEQHLGQTLLFDYDEGGAAVEIANWTATRLLCQSDTTNKPCGYCHSCKMMSAHSHSDFYLLEPSAVSIGVDQVRALQEWAVQTPSHGRAKVTVISQVGKLTTAAANALLKVLEEPKAHSYFILLKPRQTALLATILSRSQRLIIHAPDPNQALGWLQQQLPDTPNTLQQLALHWLNDANQVCDFLHADGAKQIEQFCQAFNTLIQQGNIEPLHEQISTHRDQLQWLGQVLIDSMHTKLTTEQLAGPSVAHLDSLQLMGCYQQFVDLQQQLNTNVALNLSLQLYPLLLNLIETEEPSAH</sequence>
<keyword evidence="2" id="KW-0808">Transferase</keyword>
<evidence type="ECO:0000256" key="2">
    <source>
        <dbReference type="ARBA" id="ARBA00022932"/>
    </source>
</evidence>
<reference evidence="4 5" key="1">
    <citation type="journal article" date="2013" name="Int. J. Syst. Evol. Microbiol.">
        <title>Celerinatantimonas yamalensis sp. nov., a cold-adapted diazotrophic bacterium from a cold permafrost brine.</title>
        <authorList>
            <person name="Shcherbakova V."/>
            <person name="Chuvilskaya N."/>
            <person name="Rivkina E."/>
            <person name="Demidov N."/>
            <person name="Uchaeva V."/>
            <person name="Suetin S."/>
            <person name="Suzina N."/>
            <person name="Gilichinsky D."/>
        </authorList>
    </citation>
    <scope>NUCLEOTIDE SEQUENCE [LARGE SCALE GENOMIC DNA]</scope>
    <source>
        <strain evidence="4 5">C7</strain>
    </source>
</reference>
<dbReference type="PANTHER" id="PTHR11669:SF8">
    <property type="entry name" value="DNA POLYMERASE III SUBUNIT DELTA"/>
    <property type="match status" value="1"/>
</dbReference>
<dbReference type="RefSeq" id="WP_408622178.1">
    <property type="nucleotide sequence ID" value="NZ_JBEQCT010000001.1"/>
</dbReference>
<evidence type="ECO:0000313" key="4">
    <source>
        <dbReference type="EMBL" id="MFM2484035.1"/>
    </source>
</evidence>
<dbReference type="Gene3D" id="3.40.50.300">
    <property type="entry name" value="P-loop containing nucleotide triphosphate hydrolases"/>
    <property type="match status" value="1"/>
</dbReference>
<dbReference type="SUPFAM" id="SSF48019">
    <property type="entry name" value="post-AAA+ oligomerization domain-like"/>
    <property type="match status" value="1"/>
</dbReference>
<comment type="caution">
    <text evidence="4">The sequence shown here is derived from an EMBL/GenBank/DDBJ whole genome shotgun (WGS) entry which is preliminary data.</text>
</comment>
<evidence type="ECO:0000313" key="5">
    <source>
        <dbReference type="Proteomes" id="UP001629953"/>
    </source>
</evidence>
<dbReference type="InterPro" id="IPR050238">
    <property type="entry name" value="DNA_Rep/Repair_Clamp_Loader"/>
</dbReference>
<dbReference type="EC" id="2.7.7.7" evidence="1"/>
<accession>A0ABW9G2Z4</accession>
<keyword evidence="5" id="KW-1185">Reference proteome</keyword>
<dbReference type="InterPro" id="IPR027417">
    <property type="entry name" value="P-loop_NTPase"/>
</dbReference>
<protein>
    <recommendedName>
        <fullName evidence="1">DNA-directed DNA polymerase</fullName>
        <ecNumber evidence="1">2.7.7.7</ecNumber>
    </recommendedName>
</protein>
<gene>
    <name evidence="4" type="ORF">ABUE30_02965</name>
</gene>
<dbReference type="SUPFAM" id="SSF52540">
    <property type="entry name" value="P-loop containing nucleoside triphosphate hydrolases"/>
    <property type="match status" value="1"/>
</dbReference>
<keyword evidence="2" id="KW-0239">DNA-directed DNA polymerase</keyword>